<dbReference type="HAMAP" id="MF_02087">
    <property type="entry name" value="PLP_homeostasis"/>
    <property type="match status" value="1"/>
</dbReference>
<dbReference type="Proteomes" id="UP000297890">
    <property type="component" value="Unassembled WGS sequence"/>
</dbReference>
<evidence type="ECO:0000313" key="7">
    <source>
        <dbReference type="Proteomes" id="UP000297890"/>
    </source>
</evidence>
<dbReference type="InterPro" id="IPR001608">
    <property type="entry name" value="Ala_racemase_N"/>
</dbReference>
<dbReference type="InterPro" id="IPR011078">
    <property type="entry name" value="PyrdxlP_homeostasis"/>
</dbReference>
<comment type="cofactor">
    <cofactor evidence="3">
        <name>pyridoxal 5'-phosphate</name>
        <dbReference type="ChEBI" id="CHEBI:597326"/>
    </cofactor>
</comment>
<keyword evidence="1 2" id="KW-0663">Pyridoxal phosphate</keyword>
<dbReference type="PIRSF" id="PIRSF004848">
    <property type="entry name" value="YBL036c_PLPDEIII"/>
    <property type="match status" value="1"/>
</dbReference>
<dbReference type="EMBL" id="SRIO01000016">
    <property type="protein sequence ID" value="TFZ81763.1"/>
    <property type="molecule type" value="Genomic_DNA"/>
</dbReference>
<dbReference type="PANTHER" id="PTHR10146:SF14">
    <property type="entry name" value="PYRIDOXAL PHOSPHATE HOMEOSTASIS PROTEIN"/>
    <property type="match status" value="1"/>
</dbReference>
<comment type="caution">
    <text evidence="6">The sequence shown here is derived from an EMBL/GenBank/DDBJ whole genome shotgun (WGS) entry which is preliminary data.</text>
</comment>
<evidence type="ECO:0000256" key="2">
    <source>
        <dbReference type="HAMAP-Rule" id="MF_02087"/>
    </source>
</evidence>
<evidence type="ECO:0000256" key="1">
    <source>
        <dbReference type="ARBA" id="ARBA00022898"/>
    </source>
</evidence>
<keyword evidence="7" id="KW-1185">Reference proteome</keyword>
<evidence type="ECO:0000256" key="4">
    <source>
        <dbReference type="RuleBase" id="RU004514"/>
    </source>
</evidence>
<dbReference type="PANTHER" id="PTHR10146">
    <property type="entry name" value="PROLINE SYNTHETASE CO-TRANSCRIBED BACTERIAL HOMOLOG PROTEIN"/>
    <property type="match status" value="1"/>
</dbReference>
<dbReference type="RefSeq" id="WP_135282532.1">
    <property type="nucleotide sequence ID" value="NZ_SRIO01000016.1"/>
</dbReference>
<accession>A0A4Z0F8D5</accession>
<evidence type="ECO:0000313" key="6">
    <source>
        <dbReference type="EMBL" id="TFZ81763.1"/>
    </source>
</evidence>
<feature type="domain" description="Alanine racemase N-terminal" evidence="5">
    <location>
        <begin position="20"/>
        <end position="232"/>
    </location>
</feature>
<reference evidence="6 7" key="1">
    <citation type="journal article" date="2019" name="ISME J.">
        <title>Candidatus Macondimonas diazotrophica, a novel gammaproteobacterial genus dominating crude-oil-contaminated coastal sediments.</title>
        <authorList>
            <person name="Karthikeyan S."/>
            <person name="Konstantinidis K."/>
        </authorList>
    </citation>
    <scope>NUCLEOTIDE SEQUENCE [LARGE SCALE GENOMIC DNA]</scope>
    <source>
        <strain evidence="6 7">KTK01</strain>
    </source>
</reference>
<dbReference type="PROSITE" id="PS01211">
    <property type="entry name" value="UPF0001"/>
    <property type="match status" value="1"/>
</dbReference>
<comment type="function">
    <text evidence="2">Pyridoxal 5'-phosphate (PLP)-binding protein, which is involved in PLP homeostasis.</text>
</comment>
<evidence type="ECO:0000256" key="3">
    <source>
        <dbReference type="PIRSR" id="PIRSR004848-1"/>
    </source>
</evidence>
<sequence>MGLESVAAAQTGDRNAAVHARIRDAARQVQRDPSLIRLLAVSKGQPVTAIEHLRRAGQREFGESYLKEALEKMDALADPTLIWHFIGPLQSNKCRDIAQRFHWLHSLDRAGLADRLNRLRPPHLPPLEVCLQVKFSEEPRKAGIPPHELPRLAAHVARLPRLRLRGLMTIPRASDDIAEQRATYRHLRELFDALRRDGHSLDTLSMGMSGDLEAAIFEGSTLVRVGSALFGPRAPNPAASLPGCTPPDRC</sequence>
<organism evidence="6 7">
    <name type="scientific">Candidatus Macondimonas diazotrophica</name>
    <dbReference type="NCBI Taxonomy" id="2305248"/>
    <lineage>
        <taxon>Bacteria</taxon>
        <taxon>Pseudomonadati</taxon>
        <taxon>Pseudomonadota</taxon>
        <taxon>Gammaproteobacteria</taxon>
        <taxon>Chromatiales</taxon>
        <taxon>Ectothiorhodospiraceae</taxon>
        <taxon>Candidatus Macondimonas</taxon>
    </lineage>
</organism>
<name>A0A4Z0F8D5_9GAMM</name>
<dbReference type="NCBIfam" id="TIGR00044">
    <property type="entry name" value="YggS family pyridoxal phosphate-dependent enzyme"/>
    <property type="match status" value="1"/>
</dbReference>
<protein>
    <recommendedName>
        <fullName evidence="2">Pyridoxal phosphate homeostasis protein</fullName>
        <shortName evidence="2">PLP homeostasis protein</shortName>
    </recommendedName>
</protein>
<gene>
    <name evidence="6" type="ORF">E4680_11100</name>
</gene>
<dbReference type="SUPFAM" id="SSF51419">
    <property type="entry name" value="PLP-binding barrel"/>
    <property type="match status" value="1"/>
</dbReference>
<dbReference type="GO" id="GO:0030170">
    <property type="term" value="F:pyridoxal phosphate binding"/>
    <property type="evidence" value="ECO:0007669"/>
    <property type="project" value="UniProtKB-UniRule"/>
</dbReference>
<evidence type="ECO:0000259" key="5">
    <source>
        <dbReference type="Pfam" id="PF01168"/>
    </source>
</evidence>
<proteinExistence type="inferred from homology"/>
<dbReference type="Gene3D" id="3.20.20.10">
    <property type="entry name" value="Alanine racemase"/>
    <property type="match status" value="1"/>
</dbReference>
<dbReference type="AlphaFoldDB" id="A0A4Z0F8D5"/>
<dbReference type="OrthoDB" id="9804072at2"/>
<feature type="modified residue" description="N6-(pyridoxal phosphate)lysine" evidence="2 3">
    <location>
        <position position="43"/>
    </location>
</feature>
<dbReference type="Pfam" id="PF01168">
    <property type="entry name" value="Ala_racemase_N"/>
    <property type="match status" value="1"/>
</dbReference>
<comment type="similarity">
    <text evidence="2 4">Belongs to the pyridoxal phosphate-binding protein YggS/PROSC family.</text>
</comment>
<dbReference type="InterPro" id="IPR029066">
    <property type="entry name" value="PLP-binding_barrel"/>
</dbReference>